<proteinExistence type="predicted"/>
<accession>A0ABR9A761</accession>
<sequence>MNRAQNVRAASLCVLSGAVAFAHSDTGSVRQHNEDHYLLAPELHLLAVADGMGGHEAGALASLLALETLQDCLAGRSAEATWLAADPDATCREPSMQAVAVLHEALASVNALLYARNAADQMTEGSGMGTTLTGLWRPHTEGPLLAFHVGDSRLYRFRSGTLEQLSRDQTWYQQALDAGHLDRLPARNVLLQAIGPAPRVDPEICAHAVQTGDLLLLCSDGLHGSVAHHEIARVLHSTDATNLPASSDRLIRLAADYGSRDNVTVVLVRYA</sequence>
<evidence type="ECO:0000313" key="2">
    <source>
        <dbReference type="EMBL" id="MBD8121368.1"/>
    </source>
</evidence>
<dbReference type="Proteomes" id="UP000625247">
    <property type="component" value="Unassembled WGS sequence"/>
</dbReference>
<dbReference type="InterPro" id="IPR001932">
    <property type="entry name" value="PPM-type_phosphatase-like_dom"/>
</dbReference>
<dbReference type="EMBL" id="JACYNP010000003">
    <property type="protein sequence ID" value="MBD8121368.1"/>
    <property type="molecule type" value="Genomic_DNA"/>
</dbReference>
<dbReference type="PROSITE" id="PS51746">
    <property type="entry name" value="PPM_2"/>
    <property type="match status" value="1"/>
</dbReference>
<evidence type="ECO:0000259" key="1">
    <source>
        <dbReference type="PROSITE" id="PS51746"/>
    </source>
</evidence>
<feature type="domain" description="PPM-type phosphatase" evidence="1">
    <location>
        <begin position="18"/>
        <end position="270"/>
    </location>
</feature>
<name>A0ABR9A761_9PSED</name>
<reference evidence="2 3" key="1">
    <citation type="journal article" date="2020" name="FEMS Microbiol. Ecol.">
        <title>Temporal dynamics of bacterial communities during seed development and maturation.</title>
        <authorList>
            <person name="Chesneau G."/>
            <person name="Torres-Cortes G."/>
            <person name="Briand M."/>
            <person name="Darrasse A."/>
            <person name="Preveaux A."/>
            <person name="Marais C."/>
            <person name="Jacques M.A."/>
            <person name="Shade A."/>
            <person name="Barret M."/>
        </authorList>
    </citation>
    <scope>NUCLEOTIDE SEQUENCE [LARGE SCALE GENOMIC DNA]</scope>
    <source>
        <strain evidence="2 3">CFBP13723</strain>
    </source>
</reference>
<dbReference type="SUPFAM" id="SSF81606">
    <property type="entry name" value="PP2C-like"/>
    <property type="match status" value="1"/>
</dbReference>
<dbReference type="InterPro" id="IPR015655">
    <property type="entry name" value="PP2C"/>
</dbReference>
<evidence type="ECO:0000313" key="3">
    <source>
        <dbReference type="Proteomes" id="UP000625247"/>
    </source>
</evidence>
<dbReference type="CDD" id="cd00143">
    <property type="entry name" value="PP2Cc"/>
    <property type="match status" value="1"/>
</dbReference>
<dbReference type="PANTHER" id="PTHR47992">
    <property type="entry name" value="PROTEIN PHOSPHATASE"/>
    <property type="match status" value="1"/>
</dbReference>
<comment type="caution">
    <text evidence="2">The sequence shown here is derived from an EMBL/GenBank/DDBJ whole genome shotgun (WGS) entry which is preliminary data.</text>
</comment>
<keyword evidence="3" id="KW-1185">Reference proteome</keyword>
<dbReference type="Pfam" id="PF13672">
    <property type="entry name" value="PP2C_2"/>
    <property type="match status" value="1"/>
</dbReference>
<protein>
    <submittedName>
        <fullName evidence="2">Serine/threonine-protein phosphatase</fullName>
    </submittedName>
</protein>
<dbReference type="Gene3D" id="3.60.40.10">
    <property type="entry name" value="PPM-type phosphatase domain"/>
    <property type="match status" value="1"/>
</dbReference>
<dbReference type="RefSeq" id="WP_191943909.1">
    <property type="nucleotide sequence ID" value="NZ_JACYNP010000003.1"/>
</dbReference>
<dbReference type="SMART" id="SM00332">
    <property type="entry name" value="PP2Cc"/>
    <property type="match status" value="1"/>
</dbReference>
<gene>
    <name evidence="2" type="ORF">IFT62_09105</name>
</gene>
<organism evidence="2 3">
    <name type="scientific">Pseudomonas lutea</name>
    <dbReference type="NCBI Taxonomy" id="243924"/>
    <lineage>
        <taxon>Bacteria</taxon>
        <taxon>Pseudomonadati</taxon>
        <taxon>Pseudomonadota</taxon>
        <taxon>Gammaproteobacteria</taxon>
        <taxon>Pseudomonadales</taxon>
        <taxon>Pseudomonadaceae</taxon>
        <taxon>Pseudomonas</taxon>
    </lineage>
</organism>
<dbReference type="SMART" id="SM00331">
    <property type="entry name" value="PP2C_SIG"/>
    <property type="match status" value="1"/>
</dbReference>
<dbReference type="InterPro" id="IPR036457">
    <property type="entry name" value="PPM-type-like_dom_sf"/>
</dbReference>